<feature type="compositionally biased region" description="Polar residues" evidence="1">
    <location>
        <begin position="58"/>
        <end position="69"/>
    </location>
</feature>
<sequence>MKLNLKKHWTTWEKALQRFNRAFLQGTSKLKEIQDNFRQPVPSLTGSTERRNHHGGQLENNQRSINFNVSGGAGPQEASS</sequence>
<evidence type="ECO:0000313" key="3">
    <source>
        <dbReference type="Proteomes" id="UP000269396"/>
    </source>
</evidence>
<gene>
    <name evidence="2" type="ORF">SMTD_LOCUS14473</name>
</gene>
<evidence type="ECO:0000313" key="2">
    <source>
        <dbReference type="EMBL" id="VDP65960.1"/>
    </source>
</evidence>
<organism evidence="2 3">
    <name type="scientific">Schistosoma mattheei</name>
    <dbReference type="NCBI Taxonomy" id="31246"/>
    <lineage>
        <taxon>Eukaryota</taxon>
        <taxon>Metazoa</taxon>
        <taxon>Spiralia</taxon>
        <taxon>Lophotrochozoa</taxon>
        <taxon>Platyhelminthes</taxon>
        <taxon>Trematoda</taxon>
        <taxon>Digenea</taxon>
        <taxon>Strigeidida</taxon>
        <taxon>Schistosomatoidea</taxon>
        <taxon>Schistosomatidae</taxon>
        <taxon>Schistosoma</taxon>
    </lineage>
</organism>
<feature type="region of interest" description="Disordered" evidence="1">
    <location>
        <begin position="37"/>
        <end position="80"/>
    </location>
</feature>
<evidence type="ECO:0000256" key="1">
    <source>
        <dbReference type="SAM" id="MobiDB-lite"/>
    </source>
</evidence>
<protein>
    <submittedName>
        <fullName evidence="2">Uncharacterized protein</fullName>
    </submittedName>
</protein>
<dbReference type="Proteomes" id="UP000269396">
    <property type="component" value="Unassembled WGS sequence"/>
</dbReference>
<dbReference type="EMBL" id="UZAL01034680">
    <property type="protein sequence ID" value="VDP65960.1"/>
    <property type="molecule type" value="Genomic_DNA"/>
</dbReference>
<proteinExistence type="predicted"/>
<accession>A0A183PJD7</accession>
<reference evidence="2 3" key="1">
    <citation type="submission" date="2018-11" db="EMBL/GenBank/DDBJ databases">
        <authorList>
            <consortium name="Pathogen Informatics"/>
        </authorList>
    </citation>
    <scope>NUCLEOTIDE SEQUENCE [LARGE SCALE GENOMIC DNA]</scope>
    <source>
        <strain>Denwood</strain>
        <strain evidence="3">Zambia</strain>
    </source>
</reference>
<keyword evidence="3" id="KW-1185">Reference proteome</keyword>
<name>A0A183PJD7_9TREM</name>
<dbReference type="AlphaFoldDB" id="A0A183PJD7"/>